<proteinExistence type="predicted"/>
<evidence type="ECO:0000313" key="1">
    <source>
        <dbReference type="EMBL" id="MEI5908254.1"/>
    </source>
</evidence>
<dbReference type="RefSeq" id="WP_336587692.1">
    <property type="nucleotide sequence ID" value="NZ_JBBAXC010000011.1"/>
</dbReference>
<gene>
    <name evidence="1" type="ORF">WAK64_14440</name>
</gene>
<name>A0ABU8HGK3_9BACI</name>
<evidence type="ECO:0000313" key="2">
    <source>
        <dbReference type="Proteomes" id="UP001312865"/>
    </source>
</evidence>
<dbReference type="Proteomes" id="UP001312865">
    <property type="component" value="Unassembled WGS sequence"/>
</dbReference>
<protein>
    <submittedName>
        <fullName evidence="1">DUF4176 domain-containing protein</fullName>
    </submittedName>
</protein>
<dbReference type="EMBL" id="JBBAXC010000011">
    <property type="protein sequence ID" value="MEI5908254.1"/>
    <property type="molecule type" value="Genomic_DNA"/>
</dbReference>
<dbReference type="InterPro" id="IPR025233">
    <property type="entry name" value="DUF4176"/>
</dbReference>
<sequence>MNTEFKEKLKGLAMEKLHQLFYLPDNGETVECSDAILEFADLFLEDEAVMKNLHEAYRQNLPSIDLYSQTIDITYRNEQGLHTIAFLDKKFSLEEASYVDFLSYSIEMMREVLPLGSVVELDPHFFNPDQVTLKPVKVVITGRFILPENYKSFFPYVGVVYPLGEVKKDSTIYFTHPLIESVVHVGYKDELEEAFEVLIKNEMILDKGMKSIEFSTSDVSQLQMEREPEEKAGER</sequence>
<accession>A0ABU8HGK3</accession>
<comment type="caution">
    <text evidence="1">The sequence shown here is derived from an EMBL/GenBank/DDBJ whole genome shotgun (WGS) entry which is preliminary data.</text>
</comment>
<keyword evidence="2" id="KW-1185">Reference proteome</keyword>
<organism evidence="1 2">
    <name type="scientific">Bacillus spongiae</name>
    <dbReference type="NCBI Taxonomy" id="2683610"/>
    <lineage>
        <taxon>Bacteria</taxon>
        <taxon>Bacillati</taxon>
        <taxon>Bacillota</taxon>
        <taxon>Bacilli</taxon>
        <taxon>Bacillales</taxon>
        <taxon>Bacillaceae</taxon>
        <taxon>Bacillus</taxon>
    </lineage>
</organism>
<dbReference type="Pfam" id="PF13780">
    <property type="entry name" value="DUF4176"/>
    <property type="match status" value="1"/>
</dbReference>
<reference evidence="1 2" key="1">
    <citation type="journal article" date="2018" name="J. Microbiol.">
        <title>Bacillus spongiae sp. nov., isolated from sponge of Jeju Island.</title>
        <authorList>
            <person name="Lee G.E."/>
            <person name="Im W.T."/>
            <person name="Park J.S."/>
        </authorList>
    </citation>
    <scope>NUCLEOTIDE SEQUENCE [LARGE SCALE GENOMIC DNA]</scope>
    <source>
        <strain evidence="1 2">135PIL107-10</strain>
    </source>
</reference>